<dbReference type="Proteomes" id="UP000218418">
    <property type="component" value="Chromosome"/>
</dbReference>
<dbReference type="AlphaFoldDB" id="A0A1Z4LMD9"/>
<feature type="domain" description="GGDEF" evidence="1">
    <location>
        <begin position="1"/>
        <end position="107"/>
    </location>
</feature>
<gene>
    <name evidence="2" type="ORF">NIES267_18280</name>
</gene>
<dbReference type="InterPro" id="IPR029787">
    <property type="entry name" value="Nucleotide_cyclase"/>
</dbReference>
<proteinExistence type="predicted"/>
<accession>A0A1Z4LMD9</accession>
<name>A0A1Z4LMD9_9CYAN</name>
<evidence type="ECO:0000313" key="3">
    <source>
        <dbReference type="Proteomes" id="UP000218418"/>
    </source>
</evidence>
<dbReference type="PROSITE" id="PS50887">
    <property type="entry name" value="GGDEF"/>
    <property type="match status" value="1"/>
</dbReference>
<dbReference type="NCBIfam" id="TIGR00254">
    <property type="entry name" value="GGDEF"/>
    <property type="match status" value="1"/>
</dbReference>
<organism evidence="2 3">
    <name type="scientific">Calothrix parasitica NIES-267</name>
    <dbReference type="NCBI Taxonomy" id="1973488"/>
    <lineage>
        <taxon>Bacteria</taxon>
        <taxon>Bacillati</taxon>
        <taxon>Cyanobacteriota</taxon>
        <taxon>Cyanophyceae</taxon>
        <taxon>Nostocales</taxon>
        <taxon>Calotrichaceae</taxon>
        <taxon>Calothrix</taxon>
    </lineage>
</organism>
<evidence type="ECO:0000313" key="2">
    <source>
        <dbReference type="EMBL" id="BAY82349.1"/>
    </source>
</evidence>
<dbReference type="InterPro" id="IPR000160">
    <property type="entry name" value="GGDEF_dom"/>
</dbReference>
<evidence type="ECO:0000259" key="1">
    <source>
        <dbReference type="PROSITE" id="PS50887"/>
    </source>
</evidence>
<dbReference type="Gene3D" id="3.30.70.270">
    <property type="match status" value="1"/>
</dbReference>
<dbReference type="Pfam" id="PF00990">
    <property type="entry name" value="GGDEF"/>
    <property type="match status" value="1"/>
</dbReference>
<keyword evidence="3" id="KW-1185">Reference proteome</keyword>
<dbReference type="SUPFAM" id="SSF55073">
    <property type="entry name" value="Nucleotide cyclase"/>
    <property type="match status" value="1"/>
</dbReference>
<reference evidence="2 3" key="1">
    <citation type="submission" date="2017-06" db="EMBL/GenBank/DDBJ databases">
        <title>Genome sequencing of cyanobaciteial culture collection at National Institute for Environmental Studies (NIES).</title>
        <authorList>
            <person name="Hirose Y."/>
            <person name="Shimura Y."/>
            <person name="Fujisawa T."/>
            <person name="Nakamura Y."/>
            <person name="Kawachi M."/>
        </authorList>
    </citation>
    <scope>NUCLEOTIDE SEQUENCE [LARGE SCALE GENOMIC DNA]</scope>
    <source>
        <strain evidence="2 3">NIES-267</strain>
    </source>
</reference>
<dbReference type="InterPro" id="IPR043128">
    <property type="entry name" value="Rev_trsase/Diguanyl_cyclase"/>
</dbReference>
<protein>
    <submittedName>
        <fullName evidence="2">GGDEF domain protein</fullName>
    </submittedName>
</protein>
<sequence>MCEIKDFESHTNAYGNQKSDECLIEIAQVINNCAKRAIDLVARYREHQFAVILPNTGDEGAFCVAELIRTEFEKLKIANLSLNLAIANMIPRNNLDAKALIAAAENR</sequence>
<dbReference type="EMBL" id="AP018227">
    <property type="protein sequence ID" value="BAY82349.1"/>
    <property type="molecule type" value="Genomic_DNA"/>
</dbReference>